<evidence type="ECO:0000256" key="1">
    <source>
        <dbReference type="ARBA" id="ARBA00022691"/>
    </source>
</evidence>
<keyword evidence="1" id="KW-0949">S-adenosyl-L-methionine</keyword>
<dbReference type="SUPFAM" id="SSF118196">
    <property type="entry name" value="YaeB-like"/>
    <property type="match status" value="1"/>
</dbReference>
<comment type="caution">
    <text evidence="4">The sequence shown here is derived from an EMBL/GenBank/DDBJ whole genome shotgun (WGS) entry which is preliminary data.</text>
</comment>
<protein>
    <submittedName>
        <fullName evidence="4">S-adenosylmethionine-dependent methyltransferase</fullName>
    </submittedName>
</protein>
<reference evidence="4 5" key="1">
    <citation type="submission" date="2018-07" db="EMBL/GenBank/DDBJ databases">
        <title>Motiliproteus coralliicola sp. nov., a bacterium isolated from Coral.</title>
        <authorList>
            <person name="Wang G."/>
        </authorList>
    </citation>
    <scope>NUCLEOTIDE SEQUENCE [LARGE SCALE GENOMIC DNA]</scope>
    <source>
        <strain evidence="4 5">C34</strain>
    </source>
</reference>
<dbReference type="InterPro" id="IPR023370">
    <property type="entry name" value="TrmO-like_N"/>
</dbReference>
<keyword evidence="4" id="KW-0489">Methyltransferase</keyword>
<dbReference type="PROSITE" id="PS51668">
    <property type="entry name" value="TSAA_2"/>
    <property type="match status" value="1"/>
</dbReference>
<evidence type="ECO:0000313" key="4">
    <source>
        <dbReference type="EMBL" id="RDE25194.1"/>
    </source>
</evidence>
<sequence>MPAQLIAIGQIRTPFLRLDQCPRNIQPDGPQCQLQLNPPYWDELRGLKPGQLILILYWLGAARPEVGHAKAQQVRWQRSESDSDPHGVFSLRTPIRPNPIGAAVVPIDRIDEGCITVIGLDCLDGTVLLDIKPAIYRETGSTA</sequence>
<accession>A0A369WXE0</accession>
<evidence type="ECO:0000256" key="2">
    <source>
        <dbReference type="ARBA" id="ARBA00033753"/>
    </source>
</evidence>
<evidence type="ECO:0000313" key="5">
    <source>
        <dbReference type="Proteomes" id="UP000253769"/>
    </source>
</evidence>
<comment type="similarity">
    <text evidence="2">Belongs to the tRNA methyltransferase O family.</text>
</comment>
<keyword evidence="4" id="KW-0808">Transferase</keyword>
<gene>
    <name evidence="4" type="ORF">DV711_06455</name>
</gene>
<dbReference type="EMBL" id="QQOH01000001">
    <property type="protein sequence ID" value="RDE25194.1"/>
    <property type="molecule type" value="Genomic_DNA"/>
</dbReference>
<dbReference type="InterPro" id="IPR040372">
    <property type="entry name" value="YaeB-like"/>
</dbReference>
<dbReference type="OrthoDB" id="9804309at2"/>
<dbReference type="Gene3D" id="2.40.30.70">
    <property type="entry name" value="YaeB-like"/>
    <property type="match status" value="1"/>
</dbReference>
<dbReference type="GO" id="GO:0032259">
    <property type="term" value="P:methylation"/>
    <property type="evidence" value="ECO:0007669"/>
    <property type="project" value="UniProtKB-KW"/>
</dbReference>
<dbReference type="RefSeq" id="WP_114694790.1">
    <property type="nucleotide sequence ID" value="NZ_QQOH01000001.1"/>
</dbReference>
<dbReference type="PANTHER" id="PTHR12818">
    <property type="entry name" value="TRNA (ADENINE(37)-N6)-METHYLTRANSFERASE"/>
    <property type="match status" value="1"/>
</dbReference>
<organism evidence="4 5">
    <name type="scientific">Motiliproteus coralliicola</name>
    <dbReference type="NCBI Taxonomy" id="2283196"/>
    <lineage>
        <taxon>Bacteria</taxon>
        <taxon>Pseudomonadati</taxon>
        <taxon>Pseudomonadota</taxon>
        <taxon>Gammaproteobacteria</taxon>
        <taxon>Oceanospirillales</taxon>
        <taxon>Oceanospirillaceae</taxon>
        <taxon>Motiliproteus</taxon>
    </lineage>
</organism>
<dbReference type="InterPro" id="IPR036413">
    <property type="entry name" value="YaeB-like_sf"/>
</dbReference>
<keyword evidence="5" id="KW-1185">Reference proteome</keyword>
<proteinExistence type="inferred from homology"/>
<dbReference type="PANTHER" id="PTHR12818:SF0">
    <property type="entry name" value="TRNA (ADENINE(37)-N6)-METHYLTRANSFERASE"/>
    <property type="match status" value="1"/>
</dbReference>
<name>A0A369WXE0_9GAMM</name>
<dbReference type="InterPro" id="IPR036414">
    <property type="entry name" value="YaeB_N_sf"/>
</dbReference>
<dbReference type="AlphaFoldDB" id="A0A369WXE0"/>
<dbReference type="Pfam" id="PF01980">
    <property type="entry name" value="TrmO_N"/>
    <property type="match status" value="1"/>
</dbReference>
<evidence type="ECO:0000259" key="3">
    <source>
        <dbReference type="PROSITE" id="PS51668"/>
    </source>
</evidence>
<feature type="domain" description="TsaA-like" evidence="3">
    <location>
        <begin position="5"/>
        <end position="143"/>
    </location>
</feature>
<dbReference type="CDD" id="cd09281">
    <property type="entry name" value="UPF0066"/>
    <property type="match status" value="1"/>
</dbReference>
<dbReference type="GO" id="GO:0008168">
    <property type="term" value="F:methyltransferase activity"/>
    <property type="evidence" value="ECO:0007669"/>
    <property type="project" value="UniProtKB-KW"/>
</dbReference>
<dbReference type="Proteomes" id="UP000253769">
    <property type="component" value="Unassembled WGS sequence"/>
</dbReference>